<keyword evidence="3" id="KW-0966">Cell projection</keyword>
<dbReference type="SUPFAM" id="SSF64518">
    <property type="entry name" value="Phase 1 flagellin"/>
    <property type="match status" value="1"/>
</dbReference>
<reference evidence="3" key="1">
    <citation type="submission" date="2019-08" db="EMBL/GenBank/DDBJ databases">
        <authorList>
            <person name="Kucharzyk K."/>
            <person name="Murdoch R.W."/>
            <person name="Higgins S."/>
            <person name="Loffler F."/>
        </authorList>
    </citation>
    <scope>NUCLEOTIDE SEQUENCE</scope>
</reference>
<comment type="caution">
    <text evidence="3">The sequence shown here is derived from an EMBL/GenBank/DDBJ whole genome shotgun (WGS) entry which is preliminary data.</text>
</comment>
<accession>A0A645INK1</accession>
<dbReference type="Gene3D" id="6.10.10.10">
    <property type="entry name" value="Flagellar export chaperone, C-terminal domain"/>
    <property type="match status" value="1"/>
</dbReference>
<dbReference type="InterPro" id="IPR042187">
    <property type="entry name" value="Flagellin_C_sub2"/>
</dbReference>
<evidence type="ECO:0000259" key="2">
    <source>
        <dbReference type="Pfam" id="PF00700"/>
    </source>
</evidence>
<dbReference type="Gene3D" id="1.20.1330.10">
    <property type="entry name" value="f41 fragment of flagellin, N-terminal domain"/>
    <property type="match status" value="1"/>
</dbReference>
<feature type="domain" description="Flagellin C-terminal" evidence="2">
    <location>
        <begin position="47"/>
        <end position="131"/>
    </location>
</feature>
<dbReference type="Pfam" id="PF00700">
    <property type="entry name" value="Flagellin_C"/>
    <property type="match status" value="1"/>
</dbReference>
<dbReference type="GO" id="GO:0005198">
    <property type="term" value="F:structural molecule activity"/>
    <property type="evidence" value="ECO:0007669"/>
    <property type="project" value="InterPro"/>
</dbReference>
<keyword evidence="3" id="KW-0969">Cilium</keyword>
<evidence type="ECO:0000313" key="3">
    <source>
        <dbReference type="EMBL" id="MPN52827.1"/>
    </source>
</evidence>
<dbReference type="PANTHER" id="PTHR42792:SF2">
    <property type="entry name" value="FLAGELLIN"/>
    <property type="match status" value="1"/>
</dbReference>
<dbReference type="PANTHER" id="PTHR42792">
    <property type="entry name" value="FLAGELLIN"/>
    <property type="match status" value="1"/>
</dbReference>
<name>A0A645INK1_9ZZZZ</name>
<organism evidence="3">
    <name type="scientific">bioreactor metagenome</name>
    <dbReference type="NCBI Taxonomy" id="1076179"/>
    <lineage>
        <taxon>unclassified sequences</taxon>
        <taxon>metagenomes</taxon>
        <taxon>ecological metagenomes</taxon>
    </lineage>
</organism>
<sequence>MSPYMMLLQVGSNTNNSYYVELFNTTTKGLEIEGLEINTIESTQNAIDKVEQAIEKVSSARGKFGAYNNGLEHLLSNTNNTNYNLISSESRILDCDMAKETMALVKLAILENASMAMLNQSKVKSKEVLMLIKHMIA</sequence>
<protein>
    <submittedName>
        <fullName evidence="3">Flagellin</fullName>
    </submittedName>
</protein>
<dbReference type="EMBL" id="VSSQ01119308">
    <property type="protein sequence ID" value="MPN52827.1"/>
    <property type="molecule type" value="Genomic_DNA"/>
</dbReference>
<proteinExistence type="predicted"/>
<dbReference type="InterPro" id="IPR001492">
    <property type="entry name" value="Flagellin"/>
</dbReference>
<dbReference type="InterPro" id="IPR046358">
    <property type="entry name" value="Flagellin_C"/>
</dbReference>
<dbReference type="GO" id="GO:0009288">
    <property type="term" value="C:bacterial-type flagellum"/>
    <property type="evidence" value="ECO:0007669"/>
    <property type="project" value="InterPro"/>
</dbReference>
<keyword evidence="1" id="KW-0975">Bacterial flagellum</keyword>
<evidence type="ECO:0000256" key="1">
    <source>
        <dbReference type="ARBA" id="ARBA00023143"/>
    </source>
</evidence>
<dbReference type="AlphaFoldDB" id="A0A645INK1"/>
<gene>
    <name evidence="3" type="primary">hag_11</name>
    <name evidence="3" type="ORF">SDC9_200490</name>
</gene>
<keyword evidence="3" id="KW-0282">Flagellum</keyword>